<evidence type="ECO:0000256" key="5">
    <source>
        <dbReference type="ARBA" id="ARBA00047761"/>
    </source>
</evidence>
<feature type="compositionally biased region" description="Basic and acidic residues" evidence="7">
    <location>
        <begin position="955"/>
        <end position="976"/>
    </location>
</feature>
<accession>A0A5K3ELV1</accession>
<feature type="compositionally biased region" description="Acidic residues" evidence="7">
    <location>
        <begin position="805"/>
        <end position="848"/>
    </location>
</feature>
<dbReference type="CDD" id="cd17729">
    <property type="entry name" value="BRCT_CTDP1"/>
    <property type="match status" value="1"/>
</dbReference>
<dbReference type="InterPro" id="IPR023214">
    <property type="entry name" value="HAD_sf"/>
</dbReference>
<feature type="compositionally biased region" description="Acidic residues" evidence="7">
    <location>
        <begin position="914"/>
        <end position="929"/>
    </location>
</feature>
<evidence type="ECO:0000256" key="2">
    <source>
        <dbReference type="ARBA" id="ARBA00013081"/>
    </source>
</evidence>
<dbReference type="AlphaFoldDB" id="A0A5K3ELV1"/>
<dbReference type="NCBIfam" id="TIGR02250">
    <property type="entry name" value="FCP1_euk"/>
    <property type="match status" value="1"/>
</dbReference>
<dbReference type="SUPFAM" id="SSF56784">
    <property type="entry name" value="HAD-like"/>
    <property type="match status" value="1"/>
</dbReference>
<dbReference type="PANTHER" id="PTHR23081">
    <property type="entry name" value="RNA POLYMERASE II CTD PHOSPHATASE"/>
    <property type="match status" value="1"/>
</dbReference>
<dbReference type="InterPro" id="IPR039189">
    <property type="entry name" value="Fcp1"/>
</dbReference>
<name>A0A5K3ELV1_MESCO</name>
<dbReference type="Gene3D" id="3.40.50.1000">
    <property type="entry name" value="HAD superfamily/HAD-like"/>
    <property type="match status" value="1"/>
</dbReference>
<protein>
    <recommendedName>
        <fullName evidence="2">protein-serine/threonine phosphatase</fullName>
        <ecNumber evidence="2">3.1.3.16</ecNumber>
    </recommendedName>
</protein>
<dbReference type="InterPro" id="IPR011947">
    <property type="entry name" value="FCP1_euk"/>
</dbReference>
<evidence type="ECO:0000256" key="3">
    <source>
        <dbReference type="ARBA" id="ARBA00022801"/>
    </source>
</evidence>
<feature type="compositionally biased region" description="Low complexity" evidence="7">
    <location>
        <begin position="1131"/>
        <end position="1140"/>
    </location>
</feature>
<dbReference type="Pfam" id="PF03031">
    <property type="entry name" value="NIF"/>
    <property type="match status" value="1"/>
</dbReference>
<feature type="compositionally biased region" description="Basic and acidic residues" evidence="7">
    <location>
        <begin position="930"/>
        <end position="939"/>
    </location>
</feature>
<feature type="region of interest" description="Disordered" evidence="7">
    <location>
        <begin position="1011"/>
        <end position="1058"/>
    </location>
</feature>
<evidence type="ECO:0000256" key="1">
    <source>
        <dbReference type="ARBA" id="ARBA00004123"/>
    </source>
</evidence>
<keyword evidence="3" id="KW-0378">Hydrolase</keyword>
<dbReference type="InterPro" id="IPR001357">
    <property type="entry name" value="BRCT_dom"/>
</dbReference>
<feature type="compositionally biased region" description="Basic and acidic residues" evidence="7">
    <location>
        <begin position="374"/>
        <end position="392"/>
    </location>
</feature>
<feature type="domain" description="FCP1 homology" evidence="9">
    <location>
        <begin position="142"/>
        <end position="306"/>
    </location>
</feature>
<evidence type="ECO:0000259" key="9">
    <source>
        <dbReference type="PROSITE" id="PS50969"/>
    </source>
</evidence>
<feature type="compositionally biased region" description="Basic and acidic residues" evidence="7">
    <location>
        <begin position="1018"/>
        <end position="1028"/>
    </location>
</feature>
<feature type="domain" description="BRCT" evidence="8">
    <location>
        <begin position="556"/>
        <end position="609"/>
    </location>
</feature>
<dbReference type="Gene3D" id="3.40.50.10190">
    <property type="entry name" value="BRCT domain"/>
    <property type="match status" value="1"/>
</dbReference>
<feature type="region of interest" description="Disordered" evidence="7">
    <location>
        <begin position="296"/>
        <end position="407"/>
    </location>
</feature>
<dbReference type="SMART" id="SM00577">
    <property type="entry name" value="CPDc"/>
    <property type="match status" value="1"/>
</dbReference>
<dbReference type="GO" id="GO:0005634">
    <property type="term" value="C:nucleus"/>
    <property type="evidence" value="ECO:0007669"/>
    <property type="project" value="UniProtKB-SubCell"/>
</dbReference>
<feature type="compositionally biased region" description="Basic and acidic residues" evidence="7">
    <location>
        <begin position="1150"/>
        <end position="1161"/>
    </location>
</feature>
<evidence type="ECO:0000259" key="8">
    <source>
        <dbReference type="PROSITE" id="PS50172"/>
    </source>
</evidence>
<dbReference type="InterPro" id="IPR036420">
    <property type="entry name" value="BRCT_dom_sf"/>
</dbReference>
<dbReference type="InterPro" id="IPR036412">
    <property type="entry name" value="HAD-like_sf"/>
</dbReference>
<comment type="subcellular location">
    <subcellularLocation>
        <location evidence="1">Nucleus</location>
    </subcellularLocation>
</comment>
<feature type="compositionally biased region" description="Polar residues" evidence="7">
    <location>
        <begin position="752"/>
        <end position="762"/>
    </location>
</feature>
<feature type="compositionally biased region" description="Low complexity" evidence="7">
    <location>
        <begin position="324"/>
        <end position="352"/>
    </location>
</feature>
<keyword evidence="4" id="KW-0539">Nucleus</keyword>
<feature type="compositionally biased region" description="Pro residues" evidence="7">
    <location>
        <begin position="311"/>
        <end position="322"/>
    </location>
</feature>
<dbReference type="WBParaSite" id="MCU_001559-RB">
    <property type="protein sequence ID" value="MCU_001559-RB"/>
    <property type="gene ID" value="MCU_001559"/>
</dbReference>
<organism evidence="10">
    <name type="scientific">Mesocestoides corti</name>
    <name type="common">Flatworm</name>
    <dbReference type="NCBI Taxonomy" id="53468"/>
    <lineage>
        <taxon>Eukaryota</taxon>
        <taxon>Metazoa</taxon>
        <taxon>Spiralia</taxon>
        <taxon>Lophotrochozoa</taxon>
        <taxon>Platyhelminthes</taxon>
        <taxon>Cestoda</taxon>
        <taxon>Eucestoda</taxon>
        <taxon>Cyclophyllidea</taxon>
        <taxon>Mesocestoididae</taxon>
        <taxon>Mesocestoides</taxon>
    </lineage>
</organism>
<reference evidence="10" key="1">
    <citation type="submission" date="2019-11" db="UniProtKB">
        <authorList>
            <consortium name="WormBaseParasite"/>
        </authorList>
    </citation>
    <scope>IDENTIFICATION</scope>
</reference>
<feature type="compositionally biased region" description="Acidic residues" evidence="7">
    <location>
        <begin position="940"/>
        <end position="954"/>
    </location>
</feature>
<evidence type="ECO:0000256" key="7">
    <source>
        <dbReference type="SAM" id="MobiDB-lite"/>
    </source>
</evidence>
<dbReference type="GO" id="GO:0008420">
    <property type="term" value="F:RNA polymerase II CTD heptapeptide repeat phosphatase activity"/>
    <property type="evidence" value="ECO:0007669"/>
    <property type="project" value="InterPro"/>
</dbReference>
<proteinExistence type="predicted"/>
<evidence type="ECO:0000313" key="10">
    <source>
        <dbReference type="WBParaSite" id="MCU_001559-RB"/>
    </source>
</evidence>
<evidence type="ECO:0000256" key="4">
    <source>
        <dbReference type="ARBA" id="ARBA00023242"/>
    </source>
</evidence>
<comment type="catalytic activity">
    <reaction evidence="6">
        <text>O-phospho-L-threonyl-[protein] + H2O = L-threonyl-[protein] + phosphate</text>
        <dbReference type="Rhea" id="RHEA:47004"/>
        <dbReference type="Rhea" id="RHEA-COMP:11060"/>
        <dbReference type="Rhea" id="RHEA-COMP:11605"/>
        <dbReference type="ChEBI" id="CHEBI:15377"/>
        <dbReference type="ChEBI" id="CHEBI:30013"/>
        <dbReference type="ChEBI" id="CHEBI:43474"/>
        <dbReference type="ChEBI" id="CHEBI:61977"/>
        <dbReference type="EC" id="3.1.3.16"/>
    </reaction>
</comment>
<dbReference type="PROSITE" id="PS50969">
    <property type="entry name" value="FCP1"/>
    <property type="match status" value="1"/>
</dbReference>
<comment type="catalytic activity">
    <reaction evidence="5">
        <text>O-phospho-L-seryl-[protein] + H2O = L-seryl-[protein] + phosphate</text>
        <dbReference type="Rhea" id="RHEA:20629"/>
        <dbReference type="Rhea" id="RHEA-COMP:9863"/>
        <dbReference type="Rhea" id="RHEA-COMP:11604"/>
        <dbReference type="ChEBI" id="CHEBI:15377"/>
        <dbReference type="ChEBI" id="CHEBI:29999"/>
        <dbReference type="ChEBI" id="CHEBI:43474"/>
        <dbReference type="ChEBI" id="CHEBI:83421"/>
        <dbReference type="EC" id="3.1.3.16"/>
    </reaction>
</comment>
<feature type="region of interest" description="Disordered" evidence="7">
    <location>
        <begin position="1131"/>
        <end position="1161"/>
    </location>
</feature>
<evidence type="ECO:0000256" key="6">
    <source>
        <dbReference type="ARBA" id="ARBA00048336"/>
    </source>
</evidence>
<dbReference type="PANTHER" id="PTHR23081:SF36">
    <property type="entry name" value="RNA POLYMERASE II SUBUNIT A C-TERMINAL DOMAIN PHOSPHATASE"/>
    <property type="match status" value="1"/>
</dbReference>
<dbReference type="PROSITE" id="PS50172">
    <property type="entry name" value="BRCT"/>
    <property type="match status" value="1"/>
</dbReference>
<sequence length="1161" mass="129943">MDESDQIFRIPDKYQSVRVVKIKVREHQAVTPSTIICVLEAPGHPEITINGPGYGKVTMLSDEGCTLESNKPLFKFEGCGHHVVMKDLCAECGANLRKEGGLCGERITKASANIPMVHMIPELHVSESVAAEIALKDEENLLASRKLALLIDLDQTVLHTTTTPHAFRYKGIHRFRLPGCPMIYHTRFRPHLTKFLKRMVKRFQMHICTFGNRAYAHQLASILDPERQYFCQRILSRDECFNPVTKSANLKALFPRGVHLVCIIDDRGDVWDWSPNLIQVQPYRFFPEIGDINGPPGRPLSMMPMPDFRALPPPPPPPPSPLCAPTDSSTSSSDEETPSPSNSPSSSAIISSAREGTAGSDCGEHQPDSQSEPKSTDGSKEKSKEDDTDVKKPKIASSFPPIADLGSPQQSIFEMSEEALDAFDADYLLRLEQILMEIHRRYYRAYDKHVAEISRLKAENQSIQEGSRLSGIPHIANIMTQMRARVLGPSTHITLSGLTPTHRPARESLAGQIALGLGATLHNRLRFPKHDKPPAPSASTGVASLPVAKPSHKAFTTHLVACRQNTEKVAAARAYLAKSHRQPLHIVSPRWLWASHFRWQRLPEVQFPLDHDYNLNMFDPDANCFPGYYRHRHHRYRHRPQFASRDPFEDVVSLNDVAEDKPELSPSMVRSAMESIERELHDRRCRRNRSEKLCLLEGEVEPKRKRAVSESGEQSDPVCPQTRKRPCTRKSDGHLSIVDKDVSERCEDTEGNHSTSRSPSISTDDDDGDADSNLEGKKVESISEGGFSLPSPIPPSESIDNPGTSEEENDPDDVAVVSDADEEDLNSTLAEEEEDEGADTNGEDEELPEGAPQPQEEDLKEQMKQYLPPPCPLEYAENPLLHMSPQAASQMLDEVEEAVMEEREERALSVPREMEDEESSSSSSADDEEAKCAYELDNYRDEEEDANEDDEVDDSDSHDGRGRDEQIHTHKDLEREERWLHIRQQLLLRKSKPNRRRLAKVERRLCELRGNSSGFPIEKSHPRHEPRQKAFKNVRPTTTGCRSDSHEPPNYWSDPPVSDEYADLREFNTCPEGYDYVDAEQARELLRPETTRKSPTTKQADVGGGGGNYGGKKKPVIGAAGYLEVSLFGSEISSSSSESDSGGDDSDGDAVIKSDALKEFM</sequence>
<feature type="compositionally biased region" description="Basic and acidic residues" evidence="7">
    <location>
        <begin position="729"/>
        <end position="751"/>
    </location>
</feature>
<dbReference type="SUPFAM" id="SSF52113">
    <property type="entry name" value="BRCT domain"/>
    <property type="match status" value="1"/>
</dbReference>
<dbReference type="EC" id="3.1.3.16" evidence="2"/>
<dbReference type="CDD" id="cd07521">
    <property type="entry name" value="HAD_FCP1-like"/>
    <property type="match status" value="1"/>
</dbReference>
<feature type="region of interest" description="Disordered" evidence="7">
    <location>
        <begin position="1085"/>
        <end position="1115"/>
    </location>
</feature>
<feature type="region of interest" description="Disordered" evidence="7">
    <location>
        <begin position="701"/>
        <end position="976"/>
    </location>
</feature>
<dbReference type="InterPro" id="IPR004274">
    <property type="entry name" value="FCP1_dom"/>
</dbReference>
<feature type="compositionally biased region" description="Acidic residues" evidence="7">
    <location>
        <begin position="763"/>
        <end position="772"/>
    </location>
</feature>